<reference evidence="8 9" key="1">
    <citation type="submission" date="2025-04" db="UniProtKB">
        <authorList>
            <consortium name="RefSeq"/>
        </authorList>
    </citation>
    <scope>IDENTIFICATION</scope>
    <source>
        <tissue evidence="8 9">Gonads</tissue>
    </source>
</reference>
<name>A0A1S3JHH3_LINAN</name>
<dbReference type="Proteomes" id="UP000085678">
    <property type="component" value="Unplaced"/>
</dbReference>
<dbReference type="RefSeq" id="XP_013409811.1">
    <property type="nucleotide sequence ID" value="XM_013554357.2"/>
</dbReference>
<evidence type="ECO:0000256" key="1">
    <source>
        <dbReference type="ARBA" id="ARBA00004370"/>
    </source>
</evidence>
<organism evidence="7 8">
    <name type="scientific">Lingula anatina</name>
    <name type="common">Brachiopod</name>
    <name type="synonym">Lingula unguis</name>
    <dbReference type="NCBI Taxonomy" id="7574"/>
    <lineage>
        <taxon>Eukaryota</taxon>
        <taxon>Metazoa</taxon>
        <taxon>Spiralia</taxon>
        <taxon>Lophotrochozoa</taxon>
        <taxon>Brachiopoda</taxon>
        <taxon>Linguliformea</taxon>
        <taxon>Lingulata</taxon>
        <taxon>Lingulida</taxon>
        <taxon>Linguloidea</taxon>
        <taxon>Lingulidae</taxon>
        <taxon>Lingula</taxon>
    </lineage>
</organism>
<gene>
    <name evidence="8 9 10" type="primary">LOC106173279</name>
</gene>
<evidence type="ECO:0000256" key="5">
    <source>
        <dbReference type="SAM" id="Phobius"/>
    </source>
</evidence>
<feature type="domain" description="Fatty acid hydroxylase" evidence="6">
    <location>
        <begin position="183"/>
        <end position="309"/>
    </location>
</feature>
<dbReference type="AlphaFoldDB" id="A0A1S3JHH3"/>
<dbReference type="PANTHER" id="PTHR11863">
    <property type="entry name" value="STEROL DESATURASE"/>
    <property type="match status" value="1"/>
</dbReference>
<evidence type="ECO:0000313" key="7">
    <source>
        <dbReference type="Proteomes" id="UP000085678"/>
    </source>
</evidence>
<dbReference type="RefSeq" id="XP_013409808.1">
    <property type="nucleotide sequence ID" value="XM_013554354.2"/>
</dbReference>
<accession>A0A1S3JHH3</accession>
<comment type="subcellular location">
    <subcellularLocation>
        <location evidence="1">Membrane</location>
    </subcellularLocation>
</comment>
<protein>
    <submittedName>
        <fullName evidence="8 9">Delta(7)-sterol 5(6)-desaturase erg32</fullName>
    </submittedName>
</protein>
<sequence length="335" mass="39269">MKADNYKAIDGKQGWLAGKLGISLATVVTFILGVTVRGDWLLVVVNLWKQFQPEYGRNTPFGSPENNATDLTWLERYRLQNVQYFILLSLLISFSVFYSIGGYFQYFYYIKRREQSEEWKCQPNKFLTKENERHEFIAGSVNMACGATISGILACFILNGGYSTLYYSASERGWLYFVLSGPIYYLYIDGVSYYLHRTFHNPYLYKKIHKHHHRYHQPTAFSAVAMHPVEFFMYQAVMALPIFTVPIHAGVFLTVLMYFYYYGMIDHSGVKMDAIWPWQPPSTFHDNHHQYFHCNFGFNSLLFDWMFDTLRKEGRVYGEDIFGGRGRSKENDKEK</sequence>
<dbReference type="GO" id="GO:0016020">
    <property type="term" value="C:membrane"/>
    <property type="evidence" value="ECO:0007669"/>
    <property type="project" value="UniProtKB-SubCell"/>
</dbReference>
<dbReference type="InterPro" id="IPR006694">
    <property type="entry name" value="Fatty_acid_hydroxylase"/>
</dbReference>
<keyword evidence="4 5" id="KW-0472">Membrane</keyword>
<dbReference type="STRING" id="7574.A0A1S3JHH3"/>
<evidence type="ECO:0000313" key="8">
    <source>
        <dbReference type="RefSeq" id="XP_013409808.1"/>
    </source>
</evidence>
<evidence type="ECO:0000256" key="3">
    <source>
        <dbReference type="ARBA" id="ARBA00022989"/>
    </source>
</evidence>
<dbReference type="GO" id="GO:0005506">
    <property type="term" value="F:iron ion binding"/>
    <property type="evidence" value="ECO:0007669"/>
    <property type="project" value="InterPro"/>
</dbReference>
<feature type="transmembrane region" description="Helical" evidence="5">
    <location>
        <begin position="136"/>
        <end position="162"/>
    </location>
</feature>
<keyword evidence="2 5" id="KW-0812">Transmembrane</keyword>
<keyword evidence="3 5" id="KW-1133">Transmembrane helix</keyword>
<dbReference type="GO" id="GO:0016491">
    <property type="term" value="F:oxidoreductase activity"/>
    <property type="evidence" value="ECO:0007669"/>
    <property type="project" value="InterPro"/>
</dbReference>
<dbReference type="KEGG" id="lak:106173279"/>
<evidence type="ECO:0000256" key="4">
    <source>
        <dbReference type="ARBA" id="ARBA00023136"/>
    </source>
</evidence>
<dbReference type="Pfam" id="PF04116">
    <property type="entry name" value="FA_hydroxylase"/>
    <property type="match status" value="1"/>
</dbReference>
<dbReference type="GO" id="GO:0008610">
    <property type="term" value="P:lipid biosynthetic process"/>
    <property type="evidence" value="ECO:0007669"/>
    <property type="project" value="InterPro"/>
</dbReference>
<proteinExistence type="predicted"/>
<keyword evidence="7" id="KW-1185">Reference proteome</keyword>
<feature type="transmembrane region" description="Helical" evidence="5">
    <location>
        <begin position="82"/>
        <end position="104"/>
    </location>
</feature>
<evidence type="ECO:0000313" key="9">
    <source>
        <dbReference type="RefSeq" id="XP_013409809.1"/>
    </source>
</evidence>
<evidence type="ECO:0000259" key="6">
    <source>
        <dbReference type="Pfam" id="PF04116"/>
    </source>
</evidence>
<feature type="transmembrane region" description="Helical" evidence="5">
    <location>
        <begin position="174"/>
        <end position="195"/>
    </location>
</feature>
<feature type="transmembrane region" description="Helical" evidence="5">
    <location>
        <begin position="20"/>
        <end position="38"/>
    </location>
</feature>
<evidence type="ECO:0000256" key="2">
    <source>
        <dbReference type="ARBA" id="ARBA00022692"/>
    </source>
</evidence>
<dbReference type="OrthoDB" id="408954at2759"/>
<dbReference type="GeneID" id="106173279"/>
<feature type="transmembrane region" description="Helical" evidence="5">
    <location>
        <begin position="240"/>
        <end position="262"/>
    </location>
</feature>
<dbReference type="RefSeq" id="XP_013409809.1">
    <property type="nucleotide sequence ID" value="XM_013554355.2"/>
</dbReference>
<dbReference type="InterPro" id="IPR050307">
    <property type="entry name" value="Sterol_Desaturase_Related"/>
</dbReference>
<dbReference type="OMA" id="HHEFFHC"/>
<evidence type="ECO:0000313" key="10">
    <source>
        <dbReference type="RefSeq" id="XP_013409811.1"/>
    </source>
</evidence>